<comment type="similarity">
    <text evidence="5">Belongs to the NtaA/SnaA/DszA monooxygenase family.</text>
</comment>
<dbReference type="Pfam" id="PF00296">
    <property type="entry name" value="Bac_luciferase"/>
    <property type="match status" value="1"/>
</dbReference>
<dbReference type="CDD" id="cd01095">
    <property type="entry name" value="Nitrilotriacetate_monoxgenase"/>
    <property type="match status" value="1"/>
</dbReference>
<proteinExistence type="inferred from homology"/>
<dbReference type="InterPro" id="IPR036661">
    <property type="entry name" value="Luciferase-like_sf"/>
</dbReference>
<dbReference type="Gene3D" id="3.20.20.30">
    <property type="entry name" value="Luciferase-like domain"/>
    <property type="match status" value="1"/>
</dbReference>
<dbReference type="EC" id="1.-.-.-" evidence="8"/>
<protein>
    <submittedName>
        <fullName evidence="8">LLM class flavin-dependent oxidoreductase</fullName>
        <ecNumber evidence="8">1.-.-.-</ecNumber>
    </submittedName>
</protein>
<dbReference type="InterPro" id="IPR016215">
    <property type="entry name" value="NTA_MOA"/>
</dbReference>
<evidence type="ECO:0000256" key="5">
    <source>
        <dbReference type="ARBA" id="ARBA00033748"/>
    </source>
</evidence>
<organism evidence="8 9">
    <name type="scientific">Xanthobacter oligotrophicus</name>
    <dbReference type="NCBI Taxonomy" id="2607286"/>
    <lineage>
        <taxon>Bacteria</taxon>
        <taxon>Pseudomonadati</taxon>
        <taxon>Pseudomonadota</taxon>
        <taxon>Alphaproteobacteria</taxon>
        <taxon>Hyphomicrobiales</taxon>
        <taxon>Xanthobacteraceae</taxon>
        <taxon>Xanthobacter</taxon>
    </lineage>
</organism>
<dbReference type="EMBL" id="JBAFVH010000006">
    <property type="protein sequence ID" value="MFG1372765.1"/>
    <property type="molecule type" value="Genomic_DNA"/>
</dbReference>
<dbReference type="InterPro" id="IPR011251">
    <property type="entry name" value="Luciferase-like_dom"/>
</dbReference>
<evidence type="ECO:0000313" key="8">
    <source>
        <dbReference type="EMBL" id="MFG1372765.1"/>
    </source>
</evidence>
<evidence type="ECO:0000256" key="2">
    <source>
        <dbReference type="ARBA" id="ARBA00022643"/>
    </source>
</evidence>
<dbReference type="GO" id="GO:0016491">
    <property type="term" value="F:oxidoreductase activity"/>
    <property type="evidence" value="ECO:0007669"/>
    <property type="project" value="UniProtKB-KW"/>
</dbReference>
<keyword evidence="1" id="KW-0285">Flavoprotein</keyword>
<evidence type="ECO:0000313" key="9">
    <source>
        <dbReference type="Proteomes" id="UP001604002"/>
    </source>
</evidence>
<gene>
    <name evidence="8" type="ORF">V5F32_11370</name>
</gene>
<keyword evidence="9" id="KW-1185">Reference proteome</keyword>
<feature type="domain" description="Luciferase-like" evidence="7">
    <location>
        <begin position="25"/>
        <end position="378"/>
    </location>
</feature>
<evidence type="ECO:0000259" key="7">
    <source>
        <dbReference type="Pfam" id="PF00296"/>
    </source>
</evidence>
<evidence type="ECO:0000256" key="3">
    <source>
        <dbReference type="ARBA" id="ARBA00023002"/>
    </source>
</evidence>
<dbReference type="SUPFAM" id="SSF51679">
    <property type="entry name" value="Bacterial luciferase-like"/>
    <property type="match status" value="1"/>
</dbReference>
<comment type="caution">
    <text evidence="8">The sequence shown here is derived from an EMBL/GenBank/DDBJ whole genome shotgun (WGS) entry which is preliminary data.</text>
</comment>
<evidence type="ECO:0000256" key="4">
    <source>
        <dbReference type="ARBA" id="ARBA00023033"/>
    </source>
</evidence>
<dbReference type="PANTHER" id="PTHR30011:SF16">
    <property type="entry name" value="C2H2 FINGER DOMAIN TRANSCRIPTION FACTOR (EUROFUNG)-RELATED"/>
    <property type="match status" value="1"/>
</dbReference>
<keyword evidence="2" id="KW-0288">FMN</keyword>
<dbReference type="PANTHER" id="PTHR30011">
    <property type="entry name" value="ALKANESULFONATE MONOOXYGENASE-RELATED"/>
    <property type="match status" value="1"/>
</dbReference>
<dbReference type="RefSeq" id="WP_393992626.1">
    <property type="nucleotide sequence ID" value="NZ_JBAFVH010000006.1"/>
</dbReference>
<name>A0ABW6ZVL3_9HYPH</name>
<dbReference type="InterPro" id="IPR051260">
    <property type="entry name" value="Diverse_substr_monoxygenases"/>
</dbReference>
<accession>A0ABW6ZVL3</accession>
<dbReference type="NCBIfam" id="TIGR03860">
    <property type="entry name" value="FMN_nitrolo"/>
    <property type="match status" value="1"/>
</dbReference>
<evidence type="ECO:0000256" key="1">
    <source>
        <dbReference type="ARBA" id="ARBA00022630"/>
    </source>
</evidence>
<feature type="compositionally biased region" description="Pro residues" evidence="6">
    <location>
        <begin position="441"/>
        <end position="453"/>
    </location>
</feature>
<reference evidence="8 9" key="1">
    <citation type="submission" date="2024-02" db="EMBL/GenBank/DDBJ databases">
        <title>Expansion and revision of Xanthobacter and proposal of Roseixanthobacter gen. nov.</title>
        <authorList>
            <person name="Soltysiak M.P.M."/>
            <person name="Jalihal A."/>
            <person name="Ory A."/>
            <person name="Chrisophersen C."/>
            <person name="Lee A.D."/>
            <person name="Boulton J."/>
            <person name="Springer M."/>
        </authorList>
    </citation>
    <scope>NUCLEOTIDE SEQUENCE [LARGE SCALE GENOMIC DNA]</scope>
    <source>
        <strain evidence="8 9">23A</strain>
    </source>
</reference>
<dbReference type="Proteomes" id="UP001604002">
    <property type="component" value="Unassembled WGS sequence"/>
</dbReference>
<dbReference type="PIRSF" id="PIRSF000337">
    <property type="entry name" value="NTA_MOA"/>
    <property type="match status" value="1"/>
</dbReference>
<feature type="region of interest" description="Disordered" evidence="6">
    <location>
        <begin position="426"/>
        <end position="453"/>
    </location>
</feature>
<evidence type="ECO:0000256" key="6">
    <source>
        <dbReference type="SAM" id="MobiDB-lite"/>
    </source>
</evidence>
<keyword evidence="4" id="KW-0503">Monooxygenase</keyword>
<sequence>MGHDAGRRQIRLGLFVLHAGYHLAGWRHPDARSGGADFDLMRETALIAERGLFDLFFLPDTPTASRGASPSAAARLEPLTLLSALAAVTTDIGLVATASTTYNEPFNLARQIASLDHLSRGRAAWNIVTTLSAEVAASFGRAGHLPHAQRYARAAEFIKVAEGLWDSWDDDAFVRDKASGVYFDKAKLHYLDHEGAHFSVRGPLSLARPPQGHPLLVLAGASDEGQALAAQMADIVFSAQNDRAEAQAFYAGVKRRAAAAGRDASRLLVFPGVLPILGATEAQARAKFDHLQSLVEMEQALPLLSFFLGHDVSGLPLDEPLPELSTSDAMKSRTELLTGLARNEKLTVRELARIVAAGRGHLVVVGSPVQVADTLERWFLDGAADGFNVMVPYLPGGLEDFVDGVVPILQARGLYKTAYVPGTLRDRLGLPRPPSRYATPSSPPQPAPIPAER</sequence>
<keyword evidence="3 8" id="KW-0560">Oxidoreductase</keyword>